<evidence type="ECO:0000256" key="1">
    <source>
        <dbReference type="ARBA" id="ARBA00004651"/>
    </source>
</evidence>
<keyword evidence="5 6" id="KW-0472">Membrane</keyword>
<reference evidence="7" key="1">
    <citation type="submission" date="2018-06" db="EMBL/GenBank/DDBJ databases">
        <authorList>
            <person name="Zhirakovskaya E."/>
        </authorList>
    </citation>
    <scope>NUCLEOTIDE SEQUENCE</scope>
</reference>
<feature type="transmembrane region" description="Helical" evidence="6">
    <location>
        <begin position="333"/>
        <end position="351"/>
    </location>
</feature>
<dbReference type="PIRSF" id="PIRSF006060">
    <property type="entry name" value="AA_transporter"/>
    <property type="match status" value="1"/>
</dbReference>
<feature type="transmembrane region" description="Helical" evidence="6">
    <location>
        <begin position="363"/>
        <end position="383"/>
    </location>
</feature>
<feature type="transmembrane region" description="Helical" evidence="6">
    <location>
        <begin position="256"/>
        <end position="277"/>
    </location>
</feature>
<dbReference type="InterPro" id="IPR002293">
    <property type="entry name" value="AA/rel_permease1"/>
</dbReference>
<name>A0A3B0SUX0_9ZZZZ</name>
<feature type="transmembrane region" description="Helical" evidence="6">
    <location>
        <begin position="94"/>
        <end position="111"/>
    </location>
</feature>
<keyword evidence="4 6" id="KW-1133">Transmembrane helix</keyword>
<keyword evidence="2" id="KW-1003">Cell membrane</keyword>
<comment type="subcellular location">
    <subcellularLocation>
        <location evidence="1">Cell membrane</location>
        <topology evidence="1">Multi-pass membrane protein</topology>
    </subcellularLocation>
</comment>
<feature type="transmembrane region" description="Helical" evidence="6">
    <location>
        <begin position="310"/>
        <end position="327"/>
    </location>
</feature>
<evidence type="ECO:0000256" key="5">
    <source>
        <dbReference type="ARBA" id="ARBA00023136"/>
    </source>
</evidence>
<sequence length="428" mass="43569">MSLTEVISVGIGGMVGGGIFAVLGLSVELAGGAAPIAFGIAGVIAFFTALSYSKLATAFPSSGGTVTYLNCAYGTGIVAGGLNVLLWLSYVVMLALYASAFGSYFLALFPAMPGPAIPTAGVILLFTGLNALSAGAVGRAEEIIVGIKVLILVGFVVIAFPTMEVSRLSTSAWTSPLSIVGGGMVIFLAFEGFELIANTAEDIVDGKRNLPRAFLISVSSVIVLYIAIAMVTVGTLDPSAISAASDFALAAAARPILGQAGFTIIAIAALLSTGSAINATLYGSARLTYGIARSGELPTMLENKVRDQPIEGLLITSALTLVVALGLDLSRIATIGSAGFLVIFAAVNIANLRLRAMTGTSRWLPIGTAAACVAALVALLVEIGGRDLGAVFIVAGLGVGSFALEAIYRRSTGRTIRSLLPLENHHPG</sequence>
<evidence type="ECO:0000256" key="2">
    <source>
        <dbReference type="ARBA" id="ARBA00022475"/>
    </source>
</evidence>
<dbReference type="EMBL" id="UOEK01000552">
    <property type="protein sequence ID" value="VAW09308.1"/>
    <property type="molecule type" value="Genomic_DNA"/>
</dbReference>
<protein>
    <submittedName>
        <fullName evidence="7">Uncharacterized amino acid permease, GabP family</fullName>
    </submittedName>
</protein>
<feature type="transmembrane region" description="Helical" evidence="6">
    <location>
        <begin position="143"/>
        <end position="161"/>
    </location>
</feature>
<dbReference type="GO" id="GO:0022857">
    <property type="term" value="F:transmembrane transporter activity"/>
    <property type="evidence" value="ECO:0007669"/>
    <property type="project" value="InterPro"/>
</dbReference>
<dbReference type="PANTHER" id="PTHR42770:SF11">
    <property type="entry name" value="INNER MEMBRANE TRANSPORT PROTEIN YBAT"/>
    <property type="match status" value="1"/>
</dbReference>
<gene>
    <name evidence="7" type="ORF">MNBD_ACTINO02-2808</name>
</gene>
<evidence type="ECO:0000256" key="6">
    <source>
        <dbReference type="SAM" id="Phobius"/>
    </source>
</evidence>
<organism evidence="7">
    <name type="scientific">hydrothermal vent metagenome</name>
    <dbReference type="NCBI Taxonomy" id="652676"/>
    <lineage>
        <taxon>unclassified sequences</taxon>
        <taxon>metagenomes</taxon>
        <taxon>ecological metagenomes</taxon>
    </lineage>
</organism>
<feature type="transmembrane region" description="Helical" evidence="6">
    <location>
        <begin position="117"/>
        <end position="136"/>
    </location>
</feature>
<evidence type="ECO:0000313" key="7">
    <source>
        <dbReference type="EMBL" id="VAW09308.1"/>
    </source>
</evidence>
<feature type="transmembrane region" description="Helical" evidence="6">
    <location>
        <begin position="65"/>
        <end position="87"/>
    </location>
</feature>
<feature type="transmembrane region" description="Helical" evidence="6">
    <location>
        <begin position="389"/>
        <end position="408"/>
    </location>
</feature>
<keyword evidence="3 6" id="KW-0812">Transmembrane</keyword>
<accession>A0A3B0SUX0</accession>
<feature type="transmembrane region" description="Helical" evidence="6">
    <location>
        <begin position="6"/>
        <end position="25"/>
    </location>
</feature>
<evidence type="ECO:0000256" key="3">
    <source>
        <dbReference type="ARBA" id="ARBA00022692"/>
    </source>
</evidence>
<dbReference type="AlphaFoldDB" id="A0A3B0SUX0"/>
<feature type="transmembrane region" description="Helical" evidence="6">
    <location>
        <begin position="214"/>
        <end position="236"/>
    </location>
</feature>
<feature type="transmembrane region" description="Helical" evidence="6">
    <location>
        <begin position="173"/>
        <end position="193"/>
    </location>
</feature>
<proteinExistence type="predicted"/>
<feature type="transmembrane region" description="Helical" evidence="6">
    <location>
        <begin position="32"/>
        <end position="53"/>
    </location>
</feature>
<dbReference type="Gene3D" id="1.20.1740.10">
    <property type="entry name" value="Amino acid/polyamine transporter I"/>
    <property type="match status" value="1"/>
</dbReference>
<dbReference type="InterPro" id="IPR050367">
    <property type="entry name" value="APC_superfamily"/>
</dbReference>
<evidence type="ECO:0000256" key="4">
    <source>
        <dbReference type="ARBA" id="ARBA00022989"/>
    </source>
</evidence>
<dbReference type="GO" id="GO:0005886">
    <property type="term" value="C:plasma membrane"/>
    <property type="evidence" value="ECO:0007669"/>
    <property type="project" value="UniProtKB-SubCell"/>
</dbReference>
<dbReference type="Pfam" id="PF13520">
    <property type="entry name" value="AA_permease_2"/>
    <property type="match status" value="1"/>
</dbReference>
<dbReference type="PANTHER" id="PTHR42770">
    <property type="entry name" value="AMINO ACID TRANSPORTER-RELATED"/>
    <property type="match status" value="1"/>
</dbReference>